<organism evidence="6 7">
    <name type="scientific">Mesotoga infera</name>
    <dbReference type="NCBI Taxonomy" id="1236046"/>
    <lineage>
        <taxon>Bacteria</taxon>
        <taxon>Thermotogati</taxon>
        <taxon>Thermotogota</taxon>
        <taxon>Thermotogae</taxon>
        <taxon>Kosmotogales</taxon>
        <taxon>Kosmotogaceae</taxon>
        <taxon>Mesotoga</taxon>
    </lineage>
</organism>
<dbReference type="GO" id="GO:0022857">
    <property type="term" value="F:transmembrane transporter activity"/>
    <property type="evidence" value="ECO:0007669"/>
    <property type="project" value="UniProtKB-ARBA"/>
</dbReference>
<dbReference type="InterPro" id="IPR003593">
    <property type="entry name" value="AAA+_ATPase"/>
</dbReference>
<dbReference type="SMART" id="SM00382">
    <property type="entry name" value="AAA"/>
    <property type="match status" value="1"/>
</dbReference>
<dbReference type="InterPro" id="IPR017911">
    <property type="entry name" value="MacB-like_ATP-bd"/>
</dbReference>
<dbReference type="InterPro" id="IPR003439">
    <property type="entry name" value="ABC_transporter-like_ATP-bd"/>
</dbReference>
<accession>A0A7Z7PNF1</accession>
<dbReference type="FunFam" id="3.40.50.300:FF:000032">
    <property type="entry name" value="Export ABC transporter ATP-binding protein"/>
    <property type="match status" value="1"/>
</dbReference>
<name>A0A7Z7PNF1_9BACT</name>
<dbReference type="CDD" id="cd03255">
    <property type="entry name" value="ABC_MJ0796_LolCDE_FtsE"/>
    <property type="match status" value="1"/>
</dbReference>
<dbReference type="AlphaFoldDB" id="A0A7Z7PNF1"/>
<dbReference type="PROSITE" id="PS00211">
    <property type="entry name" value="ABC_TRANSPORTER_1"/>
    <property type="match status" value="1"/>
</dbReference>
<dbReference type="KEGG" id="minf:MESINF_1459"/>
<keyword evidence="2" id="KW-0813">Transport</keyword>
<evidence type="ECO:0000313" key="7">
    <source>
        <dbReference type="Proteomes" id="UP000250796"/>
    </source>
</evidence>
<dbReference type="PANTHER" id="PTHR42798:SF7">
    <property type="entry name" value="ALPHA-D-RIBOSE 1-METHYLPHOSPHONATE 5-TRIPHOSPHATE SYNTHASE SUBUNIT PHNL"/>
    <property type="match status" value="1"/>
</dbReference>
<dbReference type="Pfam" id="PF00005">
    <property type="entry name" value="ABC_tran"/>
    <property type="match status" value="1"/>
</dbReference>
<dbReference type="GO" id="GO:0016887">
    <property type="term" value="F:ATP hydrolysis activity"/>
    <property type="evidence" value="ECO:0007669"/>
    <property type="project" value="InterPro"/>
</dbReference>
<dbReference type="InterPro" id="IPR017871">
    <property type="entry name" value="ABC_transporter-like_CS"/>
</dbReference>
<comment type="similarity">
    <text evidence="1">Belongs to the ABC transporter superfamily.</text>
</comment>
<dbReference type="GO" id="GO:0098796">
    <property type="term" value="C:membrane protein complex"/>
    <property type="evidence" value="ECO:0007669"/>
    <property type="project" value="UniProtKB-ARBA"/>
</dbReference>
<dbReference type="EMBL" id="LS974202">
    <property type="protein sequence ID" value="SSC12903.1"/>
    <property type="molecule type" value="Genomic_DNA"/>
</dbReference>
<keyword evidence="4" id="KW-0067">ATP-binding</keyword>
<keyword evidence="3" id="KW-0547">Nucleotide-binding</keyword>
<dbReference type="Gene3D" id="3.40.50.300">
    <property type="entry name" value="P-loop containing nucleotide triphosphate hydrolases"/>
    <property type="match status" value="1"/>
</dbReference>
<dbReference type="Proteomes" id="UP000250796">
    <property type="component" value="Chromosome MESINF"/>
</dbReference>
<protein>
    <recommendedName>
        <fullName evidence="5">ABC transporter domain-containing protein</fullName>
    </recommendedName>
</protein>
<evidence type="ECO:0000256" key="3">
    <source>
        <dbReference type="ARBA" id="ARBA00022741"/>
    </source>
</evidence>
<evidence type="ECO:0000259" key="5">
    <source>
        <dbReference type="PROSITE" id="PS50893"/>
    </source>
</evidence>
<dbReference type="PROSITE" id="PS50893">
    <property type="entry name" value="ABC_TRANSPORTER_2"/>
    <property type="match status" value="1"/>
</dbReference>
<gene>
    <name evidence="6" type="ORF">MESINF_1459</name>
</gene>
<proteinExistence type="inferred from homology"/>
<dbReference type="PANTHER" id="PTHR42798">
    <property type="entry name" value="LIPOPROTEIN-RELEASING SYSTEM ATP-BINDING PROTEIN LOLD"/>
    <property type="match status" value="1"/>
</dbReference>
<dbReference type="RefSeq" id="WP_169699122.1">
    <property type="nucleotide sequence ID" value="NZ_LS974202.1"/>
</dbReference>
<keyword evidence="7" id="KW-1185">Reference proteome</keyword>
<feature type="domain" description="ABC transporter" evidence="5">
    <location>
        <begin position="4"/>
        <end position="240"/>
    </location>
</feature>
<reference evidence="6 7" key="1">
    <citation type="submission" date="2017-01" db="EMBL/GenBank/DDBJ databases">
        <authorList>
            <person name="Erauso G."/>
        </authorList>
    </citation>
    <scope>NUCLEOTIDE SEQUENCE [LARGE SCALE GENOMIC DNA]</scope>
    <source>
        <strain evidence="6">MESINF1</strain>
    </source>
</reference>
<dbReference type="GO" id="GO:0005524">
    <property type="term" value="F:ATP binding"/>
    <property type="evidence" value="ECO:0007669"/>
    <property type="project" value="UniProtKB-KW"/>
</dbReference>
<evidence type="ECO:0000313" key="6">
    <source>
        <dbReference type="EMBL" id="SSC12903.1"/>
    </source>
</evidence>
<evidence type="ECO:0000256" key="2">
    <source>
        <dbReference type="ARBA" id="ARBA00022448"/>
    </source>
</evidence>
<evidence type="ECO:0000256" key="1">
    <source>
        <dbReference type="ARBA" id="ARBA00005417"/>
    </source>
</evidence>
<evidence type="ECO:0000256" key="4">
    <source>
        <dbReference type="ARBA" id="ARBA00022840"/>
    </source>
</evidence>
<sequence>MTFVEVRDLSKTYRSGEVVVEALKGVSFDIYEGEILSILGPSGCGKSTLLNCLSGIDEPTSGKVIIKGIDLHSLRDDEKTRFRALNMGFVFQFYNLIPVLRSVENVELAMLTIGSSQKKARKAAMDILAKVNLDGRATYLPSQLSGGERQRVSIARALVHRPAIVWADEPTGALDTKTSTELMNLIIELNKTFNQTFVIVTHDERVSNYSNRILHMDSGKILKIDENQNLKVSQNANSNS</sequence>
<dbReference type="InterPro" id="IPR027417">
    <property type="entry name" value="P-loop_NTPase"/>
</dbReference>
<dbReference type="SUPFAM" id="SSF52540">
    <property type="entry name" value="P-loop containing nucleoside triphosphate hydrolases"/>
    <property type="match status" value="1"/>
</dbReference>